<dbReference type="InterPro" id="IPR005182">
    <property type="entry name" value="YdbS-like_PH"/>
</dbReference>
<keyword evidence="2" id="KW-0472">Membrane</keyword>
<evidence type="ECO:0000313" key="4">
    <source>
        <dbReference type="EMBL" id="MBX0302241.1"/>
    </source>
</evidence>
<protein>
    <submittedName>
        <fullName evidence="4">PH domain-containing protein</fullName>
    </submittedName>
</protein>
<comment type="caution">
    <text evidence="4">The sequence shown here is derived from an EMBL/GenBank/DDBJ whole genome shotgun (WGS) entry which is preliminary data.</text>
</comment>
<sequence length="248" mass="26505">MARGMPAVWSTVFGLPIVVFGVLLFGFQSLLPLPAEPGTPAIVGAVIAAFGLFIIATGVYVHYVVAPTAPRMRDGEQVVDERDPAQRNALGQAVVGLPVLATGGYLLYFTALPLVYPTVAFAVGLYLFSTGLHRYWRNTLTTYFVTTQRVLEEYRFISLRRNEVPHSKVRAVEERRSAWDSLFGLGNVAVRSGSGGQLTVAVEEVYESGALAETIRDQVGPDASAAAETDTGPAGAPAERTEGSTNDG</sequence>
<name>A0A8J7YHZ3_9EURY</name>
<evidence type="ECO:0000259" key="3">
    <source>
        <dbReference type="Pfam" id="PF03703"/>
    </source>
</evidence>
<organism evidence="4 5">
    <name type="scientific">Haloarcula salinisoli</name>
    <dbReference type="NCBI Taxonomy" id="2487746"/>
    <lineage>
        <taxon>Archaea</taxon>
        <taxon>Methanobacteriati</taxon>
        <taxon>Methanobacteriota</taxon>
        <taxon>Stenosarchaea group</taxon>
        <taxon>Halobacteria</taxon>
        <taxon>Halobacteriales</taxon>
        <taxon>Haloarculaceae</taxon>
        <taxon>Haloarcula</taxon>
    </lineage>
</organism>
<feature type="transmembrane region" description="Helical" evidence="2">
    <location>
        <begin position="105"/>
        <end position="128"/>
    </location>
</feature>
<proteinExistence type="predicted"/>
<reference evidence="4" key="1">
    <citation type="submission" date="2021-06" db="EMBL/GenBank/DDBJ databases">
        <title>Halomicroarcula sp. F24A a new haloarchaeum isolated from saline soil.</title>
        <authorList>
            <person name="Duran-Viseras A."/>
            <person name="Sanchez-Porro C."/>
            <person name="Ventosa A."/>
        </authorList>
    </citation>
    <scope>NUCLEOTIDE SEQUENCE</scope>
    <source>
        <strain evidence="4">F24A</strain>
    </source>
</reference>
<dbReference type="Proteomes" id="UP000783863">
    <property type="component" value="Unassembled WGS sequence"/>
</dbReference>
<accession>A0A8J7YHZ3</accession>
<gene>
    <name evidence="4" type="ORF">EGD98_01000</name>
</gene>
<keyword evidence="2" id="KW-1133">Transmembrane helix</keyword>
<keyword evidence="5" id="KW-1185">Reference proteome</keyword>
<evidence type="ECO:0000313" key="5">
    <source>
        <dbReference type="Proteomes" id="UP000783863"/>
    </source>
</evidence>
<dbReference type="AlphaFoldDB" id="A0A8J7YHZ3"/>
<keyword evidence="2" id="KW-0812">Transmembrane</keyword>
<dbReference type="Pfam" id="PF03703">
    <property type="entry name" value="bPH_2"/>
    <property type="match status" value="1"/>
</dbReference>
<dbReference type="EMBL" id="RKLQ01000001">
    <property type="protein sequence ID" value="MBX0302241.1"/>
    <property type="molecule type" value="Genomic_DNA"/>
</dbReference>
<evidence type="ECO:0000256" key="2">
    <source>
        <dbReference type="SAM" id="Phobius"/>
    </source>
</evidence>
<dbReference type="RefSeq" id="WP_220586485.1">
    <property type="nucleotide sequence ID" value="NZ_RKLQ01000001.1"/>
</dbReference>
<evidence type="ECO:0000256" key="1">
    <source>
        <dbReference type="SAM" id="MobiDB-lite"/>
    </source>
</evidence>
<feature type="transmembrane region" description="Helical" evidence="2">
    <location>
        <begin position="39"/>
        <end position="63"/>
    </location>
</feature>
<feature type="transmembrane region" description="Helical" evidence="2">
    <location>
        <begin position="6"/>
        <end position="27"/>
    </location>
</feature>
<feature type="domain" description="YdbS-like PH" evidence="3">
    <location>
        <begin position="137"/>
        <end position="202"/>
    </location>
</feature>
<feature type="region of interest" description="Disordered" evidence="1">
    <location>
        <begin position="217"/>
        <end position="248"/>
    </location>
</feature>